<accession>C8PJ75</accession>
<dbReference type="Proteomes" id="UP000005709">
    <property type="component" value="Unassembled WGS sequence"/>
</dbReference>
<name>C8PJ75_9BACT</name>
<evidence type="ECO:0000313" key="2">
    <source>
        <dbReference type="Proteomes" id="UP000005709"/>
    </source>
</evidence>
<keyword evidence="2" id="KW-1185">Reference proteome</keyword>
<proteinExistence type="predicted"/>
<gene>
    <name evidence="1" type="ORF">CAMGR0001_1274</name>
</gene>
<sequence length="78" mass="9184">MEFGIFRILFYRVYRVFLAFYFSRGSPLLRQIAPLAMLKPSRQSSACLRRRFMNWAPALKLLRQSCCGRIPFTLCKSS</sequence>
<organism evidence="1 2">
    <name type="scientific">Campylobacter gracilis RM3268</name>
    <dbReference type="NCBI Taxonomy" id="553220"/>
    <lineage>
        <taxon>Bacteria</taxon>
        <taxon>Pseudomonadati</taxon>
        <taxon>Campylobacterota</taxon>
        <taxon>Epsilonproteobacteria</taxon>
        <taxon>Campylobacterales</taxon>
        <taxon>Campylobacteraceae</taxon>
        <taxon>Campylobacter</taxon>
    </lineage>
</organism>
<dbReference type="AlphaFoldDB" id="C8PJ75"/>
<protein>
    <submittedName>
        <fullName evidence="1">Uncharacterized protein</fullName>
    </submittedName>
</protein>
<dbReference type="EMBL" id="ACYG01000027">
    <property type="protein sequence ID" value="EEV16980.1"/>
    <property type="molecule type" value="Genomic_DNA"/>
</dbReference>
<comment type="caution">
    <text evidence="1">The sequence shown here is derived from an EMBL/GenBank/DDBJ whole genome shotgun (WGS) entry which is preliminary data.</text>
</comment>
<evidence type="ECO:0000313" key="1">
    <source>
        <dbReference type="EMBL" id="EEV16980.1"/>
    </source>
</evidence>
<reference evidence="1 2" key="1">
    <citation type="submission" date="2009-07" db="EMBL/GenBank/DDBJ databases">
        <authorList>
            <person name="Madupu R."/>
            <person name="Sebastian Y."/>
            <person name="Durkin A.S."/>
            <person name="Torralba M."/>
            <person name="Methe B."/>
            <person name="Sutton G.G."/>
            <person name="Strausberg R.L."/>
            <person name="Nelson K.E."/>
        </authorList>
    </citation>
    <scope>NUCLEOTIDE SEQUENCE [LARGE SCALE GENOMIC DNA]</scope>
    <source>
        <strain evidence="1 2">RM3268</strain>
    </source>
</reference>